<keyword evidence="5" id="KW-1185">Reference proteome</keyword>
<protein>
    <submittedName>
        <fullName evidence="4">Hpt domain-containing protein</fullName>
    </submittedName>
</protein>
<sequence length="105" mass="11208">MIDTKRISELQAELGSECFAEVAALFMADLESALGTIDPARADAVAQFHLVKGLALNLGFRDFAQLCSRIEAKDASAEDINALNRLYSTSKGALVPYLKSGDEGA</sequence>
<dbReference type="AlphaFoldDB" id="A0A1I5V9K4"/>
<proteinExistence type="predicted"/>
<accession>A0A1I5V9K4</accession>
<evidence type="ECO:0000256" key="1">
    <source>
        <dbReference type="ARBA" id="ARBA00023012"/>
    </source>
</evidence>
<dbReference type="InterPro" id="IPR036641">
    <property type="entry name" value="HPT_dom_sf"/>
</dbReference>
<name>A0A1I5V9K4_9RHOB</name>
<dbReference type="PROSITE" id="PS50894">
    <property type="entry name" value="HPT"/>
    <property type="match status" value="1"/>
</dbReference>
<dbReference type="GO" id="GO:0004672">
    <property type="term" value="F:protein kinase activity"/>
    <property type="evidence" value="ECO:0007669"/>
    <property type="project" value="UniProtKB-ARBA"/>
</dbReference>
<dbReference type="Gene3D" id="1.20.120.160">
    <property type="entry name" value="HPT domain"/>
    <property type="match status" value="1"/>
</dbReference>
<evidence type="ECO:0000313" key="4">
    <source>
        <dbReference type="EMBL" id="SFQ04264.1"/>
    </source>
</evidence>
<feature type="domain" description="HPt" evidence="3">
    <location>
        <begin position="8"/>
        <end position="101"/>
    </location>
</feature>
<reference evidence="5" key="1">
    <citation type="submission" date="2016-10" db="EMBL/GenBank/DDBJ databases">
        <authorList>
            <person name="Varghese N."/>
            <person name="Submissions S."/>
        </authorList>
    </citation>
    <scope>NUCLEOTIDE SEQUENCE [LARGE SCALE GENOMIC DNA]</scope>
    <source>
        <strain evidence="5">JCM 10271</strain>
    </source>
</reference>
<dbReference type="SUPFAM" id="SSF47226">
    <property type="entry name" value="Histidine-containing phosphotransfer domain, HPT domain"/>
    <property type="match status" value="1"/>
</dbReference>
<keyword evidence="2" id="KW-0597">Phosphoprotein</keyword>
<gene>
    <name evidence="4" type="ORF">SAMN05421853_101404</name>
</gene>
<evidence type="ECO:0000259" key="3">
    <source>
        <dbReference type="PROSITE" id="PS50894"/>
    </source>
</evidence>
<feature type="modified residue" description="Phosphohistidine" evidence="2">
    <location>
        <position position="49"/>
    </location>
</feature>
<dbReference type="STRING" id="93684.SAMN05421853_101404"/>
<keyword evidence="1" id="KW-0902">Two-component regulatory system</keyword>
<dbReference type="RefSeq" id="WP_093009099.1">
    <property type="nucleotide sequence ID" value="NZ_FOXV01000001.1"/>
</dbReference>
<dbReference type="InterPro" id="IPR008207">
    <property type="entry name" value="Sig_transdc_His_kin_Hpt_dom"/>
</dbReference>
<organism evidence="4 5">
    <name type="scientific">Roseivivax halotolerans</name>
    <dbReference type="NCBI Taxonomy" id="93684"/>
    <lineage>
        <taxon>Bacteria</taxon>
        <taxon>Pseudomonadati</taxon>
        <taxon>Pseudomonadota</taxon>
        <taxon>Alphaproteobacteria</taxon>
        <taxon>Rhodobacterales</taxon>
        <taxon>Roseobacteraceae</taxon>
        <taxon>Roseivivax</taxon>
    </lineage>
</organism>
<evidence type="ECO:0000313" key="5">
    <source>
        <dbReference type="Proteomes" id="UP000243106"/>
    </source>
</evidence>
<dbReference type="Proteomes" id="UP000243106">
    <property type="component" value="Unassembled WGS sequence"/>
</dbReference>
<evidence type="ECO:0000256" key="2">
    <source>
        <dbReference type="PROSITE-ProRule" id="PRU00110"/>
    </source>
</evidence>
<dbReference type="GO" id="GO:0000160">
    <property type="term" value="P:phosphorelay signal transduction system"/>
    <property type="evidence" value="ECO:0007669"/>
    <property type="project" value="UniProtKB-KW"/>
</dbReference>
<dbReference type="EMBL" id="FOXV01000001">
    <property type="protein sequence ID" value="SFQ04264.1"/>
    <property type="molecule type" value="Genomic_DNA"/>
</dbReference>